<keyword evidence="3" id="KW-1185">Reference proteome</keyword>
<evidence type="ECO:0000313" key="1">
    <source>
        <dbReference type="EMBL" id="KAF0697112.1"/>
    </source>
</evidence>
<dbReference type="Gene3D" id="3.30.420.10">
    <property type="entry name" value="Ribonuclease H-like superfamily/Ribonuclease H"/>
    <property type="match status" value="1"/>
</dbReference>
<proteinExistence type="predicted"/>
<dbReference type="AlphaFoldDB" id="A0A485KW96"/>
<dbReference type="InterPro" id="IPR036397">
    <property type="entry name" value="RNaseH_sf"/>
</dbReference>
<accession>A0A485KW96</accession>
<dbReference type="Proteomes" id="UP000332933">
    <property type="component" value="Unassembled WGS sequence"/>
</dbReference>
<dbReference type="GO" id="GO:0003676">
    <property type="term" value="F:nucleic acid binding"/>
    <property type="evidence" value="ECO:0007669"/>
    <property type="project" value="InterPro"/>
</dbReference>
<protein>
    <submittedName>
        <fullName evidence="2">Aste57867_12178 protein</fullName>
    </submittedName>
</protein>
<name>A0A485KW96_9STRA</name>
<reference evidence="2 3" key="1">
    <citation type="submission" date="2019-03" db="EMBL/GenBank/DDBJ databases">
        <authorList>
            <person name="Gaulin E."/>
            <person name="Dumas B."/>
        </authorList>
    </citation>
    <scope>NUCLEOTIDE SEQUENCE [LARGE SCALE GENOMIC DNA]</scope>
    <source>
        <strain evidence="2">CBS 568.67</strain>
    </source>
</reference>
<gene>
    <name evidence="2" type="primary">Aste57867_12178</name>
    <name evidence="1" type="ORF">As57867_012133</name>
    <name evidence="2" type="ORF">ASTE57867_12178</name>
</gene>
<evidence type="ECO:0000313" key="3">
    <source>
        <dbReference type="Proteomes" id="UP000332933"/>
    </source>
</evidence>
<dbReference type="EMBL" id="VJMH01005342">
    <property type="protein sequence ID" value="KAF0697112.1"/>
    <property type="molecule type" value="Genomic_DNA"/>
</dbReference>
<dbReference type="EMBL" id="CAADRA010005363">
    <property type="protein sequence ID" value="VFT89032.1"/>
    <property type="molecule type" value="Genomic_DNA"/>
</dbReference>
<dbReference type="PANTHER" id="PTHR47169">
    <property type="entry name" value="OS01G0541250 PROTEIN"/>
    <property type="match status" value="1"/>
</dbReference>
<sequence>MKPALTDANKRRRLKWALDRIHGDDGLKCVDPMFDTVHVDEKWFFISRVKKTVYGVPEKKVKQRSCKAKRFILKVMFLSAVARPRWDHDKDEWFMARLEHDTLPKSFSPSEEAVAVMLAMLIDKVIPAIHANWPRGVSNKIKIQQVNARPHVPPLDMDVVAACTSNGWDMEVVFQPPNSPDINVLDLGFFRAIRTLQLEELSSSLEEIVDATEAAWEGVSMQTLDKNFISLQCCIQEVIRARGATTINDYSAYIRT</sequence>
<reference evidence="1" key="2">
    <citation type="submission" date="2019-06" db="EMBL/GenBank/DDBJ databases">
        <title>Genomics analysis of Aphanomyces spp. identifies a new class of oomycete effector associated with host adaptation.</title>
        <authorList>
            <person name="Gaulin E."/>
        </authorList>
    </citation>
    <scope>NUCLEOTIDE SEQUENCE</scope>
    <source>
        <strain evidence="1">CBS 578.67</strain>
    </source>
</reference>
<organism evidence="2 3">
    <name type="scientific">Aphanomyces stellatus</name>
    <dbReference type="NCBI Taxonomy" id="120398"/>
    <lineage>
        <taxon>Eukaryota</taxon>
        <taxon>Sar</taxon>
        <taxon>Stramenopiles</taxon>
        <taxon>Oomycota</taxon>
        <taxon>Saprolegniomycetes</taxon>
        <taxon>Saprolegniales</taxon>
        <taxon>Verrucalvaceae</taxon>
        <taxon>Aphanomyces</taxon>
    </lineage>
</organism>
<evidence type="ECO:0000313" key="2">
    <source>
        <dbReference type="EMBL" id="VFT89032.1"/>
    </source>
</evidence>